<keyword evidence="2" id="KW-1185">Reference proteome</keyword>
<protein>
    <submittedName>
        <fullName evidence="1">Uncharacterized protein</fullName>
    </submittedName>
</protein>
<sequence length="191" mass="22297">MNTMLRFRFKGSRNYVQGPDIFNALLQAHMNTKLENIDVRFNGVVTSNLLLLPKDAQGDVKVHISWDENGKESQYKLIESADPVEERYEYDEQAVVDRVSLDLNNKTARLIERTPYTFCENLVAMNKFLLQSLFPEENGKWYFTRLELDKVISDEELFHIRLVKNLGFRLTKSEIHVGDQKVGNIYFSMVK</sequence>
<dbReference type="Proteomes" id="UP001499915">
    <property type="component" value="Unassembled WGS sequence"/>
</dbReference>
<dbReference type="RefSeq" id="WP_343805127.1">
    <property type="nucleotide sequence ID" value="NZ_BAAAET010000002.1"/>
</dbReference>
<gene>
    <name evidence="1" type="ORF">GCM10009104_18340</name>
</gene>
<organism evidence="1 2">
    <name type="scientific">Marinobacterium maritimum</name>
    <dbReference type="NCBI Taxonomy" id="500162"/>
    <lineage>
        <taxon>Bacteria</taxon>
        <taxon>Pseudomonadati</taxon>
        <taxon>Pseudomonadota</taxon>
        <taxon>Gammaproteobacteria</taxon>
        <taxon>Oceanospirillales</taxon>
        <taxon>Oceanospirillaceae</taxon>
        <taxon>Marinobacterium</taxon>
    </lineage>
</organism>
<evidence type="ECO:0000313" key="1">
    <source>
        <dbReference type="EMBL" id="GAA0691734.1"/>
    </source>
</evidence>
<dbReference type="EMBL" id="BAAAET010000002">
    <property type="protein sequence ID" value="GAA0691734.1"/>
    <property type="molecule type" value="Genomic_DNA"/>
</dbReference>
<name>A0ABN1I665_9GAMM</name>
<accession>A0ABN1I665</accession>
<evidence type="ECO:0000313" key="2">
    <source>
        <dbReference type="Proteomes" id="UP001499915"/>
    </source>
</evidence>
<proteinExistence type="predicted"/>
<comment type="caution">
    <text evidence="1">The sequence shown here is derived from an EMBL/GenBank/DDBJ whole genome shotgun (WGS) entry which is preliminary data.</text>
</comment>
<reference evidence="1 2" key="1">
    <citation type="journal article" date="2019" name="Int. J. Syst. Evol. Microbiol.">
        <title>The Global Catalogue of Microorganisms (GCM) 10K type strain sequencing project: providing services to taxonomists for standard genome sequencing and annotation.</title>
        <authorList>
            <consortium name="The Broad Institute Genomics Platform"/>
            <consortium name="The Broad Institute Genome Sequencing Center for Infectious Disease"/>
            <person name="Wu L."/>
            <person name="Ma J."/>
        </authorList>
    </citation>
    <scope>NUCLEOTIDE SEQUENCE [LARGE SCALE GENOMIC DNA]</scope>
    <source>
        <strain evidence="1 2">JCM 15134</strain>
    </source>
</reference>